<proteinExistence type="predicted"/>
<organism evidence="1 2">
    <name type="scientific">Macrosiphum euphorbiae</name>
    <name type="common">potato aphid</name>
    <dbReference type="NCBI Taxonomy" id="13131"/>
    <lineage>
        <taxon>Eukaryota</taxon>
        <taxon>Metazoa</taxon>
        <taxon>Ecdysozoa</taxon>
        <taxon>Arthropoda</taxon>
        <taxon>Hexapoda</taxon>
        <taxon>Insecta</taxon>
        <taxon>Pterygota</taxon>
        <taxon>Neoptera</taxon>
        <taxon>Paraneoptera</taxon>
        <taxon>Hemiptera</taxon>
        <taxon>Sternorrhyncha</taxon>
        <taxon>Aphidomorpha</taxon>
        <taxon>Aphidoidea</taxon>
        <taxon>Aphididae</taxon>
        <taxon>Macrosiphini</taxon>
        <taxon>Macrosiphum</taxon>
    </lineage>
</organism>
<dbReference type="AlphaFoldDB" id="A0AAV0WFP5"/>
<comment type="caution">
    <text evidence="1">The sequence shown here is derived from an EMBL/GenBank/DDBJ whole genome shotgun (WGS) entry which is preliminary data.</text>
</comment>
<keyword evidence="2" id="KW-1185">Reference proteome</keyword>
<dbReference type="EMBL" id="CARXXK010000002">
    <property type="protein sequence ID" value="CAI6354740.1"/>
    <property type="molecule type" value="Genomic_DNA"/>
</dbReference>
<evidence type="ECO:0000313" key="2">
    <source>
        <dbReference type="Proteomes" id="UP001160148"/>
    </source>
</evidence>
<gene>
    <name evidence="1" type="ORF">MEUPH1_LOCUS10696</name>
</gene>
<name>A0AAV0WFP5_9HEMI</name>
<reference evidence="1 2" key="1">
    <citation type="submission" date="2023-01" db="EMBL/GenBank/DDBJ databases">
        <authorList>
            <person name="Whitehead M."/>
        </authorList>
    </citation>
    <scope>NUCLEOTIDE SEQUENCE [LARGE SCALE GENOMIC DNA]</scope>
</reference>
<protein>
    <submittedName>
        <fullName evidence="1">Uncharacterized protein</fullName>
    </submittedName>
</protein>
<dbReference type="Proteomes" id="UP001160148">
    <property type="component" value="Unassembled WGS sequence"/>
</dbReference>
<sequence length="108" mass="12394">MIYLKLIGLLPGRRKNTYVTSMVTFTLRKRDTTGLGNESRRSNTFSYFLKHSSSEVCKIMFLNTLGLNEWMVQNWTKQAIHGLPGKIKNGKIQESCSIVEISPRQKNL</sequence>
<accession>A0AAV0WFP5</accession>
<evidence type="ECO:0000313" key="1">
    <source>
        <dbReference type="EMBL" id="CAI6354740.1"/>
    </source>
</evidence>